<gene>
    <name evidence="1" type="ORF">rCG_63500</name>
</gene>
<protein>
    <submittedName>
        <fullName evidence="1">RCG63500</fullName>
    </submittedName>
</protein>
<dbReference type="EMBL" id="CH473948">
    <property type="protein sequence ID" value="EDM03843.1"/>
    <property type="molecule type" value="Genomic_DNA"/>
</dbReference>
<evidence type="ECO:0000313" key="2">
    <source>
        <dbReference type="Proteomes" id="UP000234681"/>
    </source>
</evidence>
<reference evidence="1 2" key="1">
    <citation type="submission" date="2005-07" db="EMBL/GenBank/DDBJ databases">
        <authorList>
            <person name="Mural R.J."/>
            <person name="Li P.W."/>
            <person name="Adams M.D."/>
            <person name="Amanatides P.G."/>
            <person name="Baden-Tillson H."/>
            <person name="Barnstead M."/>
            <person name="Chin S.H."/>
            <person name="Dew I."/>
            <person name="Evans C.A."/>
            <person name="Ferriera S."/>
            <person name="Flanigan M."/>
            <person name="Fosler C."/>
            <person name="Glodek A."/>
            <person name="Gu Z."/>
            <person name="Holt R.A."/>
            <person name="Jennings D."/>
            <person name="Kraft C.L."/>
            <person name="Lu F."/>
            <person name="Nguyen T."/>
            <person name="Nusskern D.R."/>
            <person name="Pfannkoch C.M."/>
            <person name="Sitter C."/>
            <person name="Sutton G.G."/>
            <person name="Venter J.C."/>
            <person name="Wang Z."/>
            <person name="Woodage T."/>
            <person name="Zheng X.H."/>
            <person name="Zhong F."/>
        </authorList>
    </citation>
    <scope>NUCLEOTIDE SEQUENCE [LARGE SCALE GENOMIC DNA]</scope>
    <source>
        <strain>BN</strain>
        <strain evidence="2">Sprague-Dawley</strain>
    </source>
</reference>
<dbReference type="AlphaFoldDB" id="A6HCT8"/>
<organism evidence="1 2">
    <name type="scientific">Rattus norvegicus</name>
    <name type="common">Rat</name>
    <dbReference type="NCBI Taxonomy" id="10116"/>
    <lineage>
        <taxon>Eukaryota</taxon>
        <taxon>Metazoa</taxon>
        <taxon>Chordata</taxon>
        <taxon>Craniata</taxon>
        <taxon>Vertebrata</taxon>
        <taxon>Euteleostomi</taxon>
        <taxon>Mammalia</taxon>
        <taxon>Eutheria</taxon>
        <taxon>Euarchontoglires</taxon>
        <taxon>Glires</taxon>
        <taxon>Rodentia</taxon>
        <taxon>Myomorpha</taxon>
        <taxon>Muroidea</taxon>
        <taxon>Muridae</taxon>
        <taxon>Murinae</taxon>
        <taxon>Rattus</taxon>
    </lineage>
</organism>
<sequence length="23" mass="2621">MNCGRQVELKSLLDCSSAFFEKD</sequence>
<name>A6HCT8_RAT</name>
<evidence type="ECO:0000313" key="1">
    <source>
        <dbReference type="EMBL" id="EDM03843.1"/>
    </source>
</evidence>
<accession>A6HCT8</accession>
<proteinExistence type="predicted"/>
<dbReference type="Proteomes" id="UP000234681">
    <property type="component" value="Chromosome 10"/>
</dbReference>